<reference evidence="3" key="2">
    <citation type="submission" date="2020-09" db="EMBL/GenBank/DDBJ databases">
        <authorList>
            <person name="Sun Q."/>
            <person name="Kim S."/>
        </authorList>
    </citation>
    <scope>NUCLEOTIDE SEQUENCE</scope>
    <source>
        <strain evidence="3">KCTC 12710</strain>
    </source>
</reference>
<dbReference type="AlphaFoldDB" id="A0A918R3W6"/>
<name>A0A918R3W6_9FLAO</name>
<keyword evidence="4" id="KW-1185">Reference proteome</keyword>
<feature type="chain" id="PRO_5036790978" description="Outer membrane protein beta-barrel domain-containing protein" evidence="1">
    <location>
        <begin position="25"/>
        <end position="209"/>
    </location>
</feature>
<proteinExistence type="predicted"/>
<dbReference type="InterPro" id="IPR025665">
    <property type="entry name" value="Beta-barrel_OMP_2"/>
</dbReference>
<keyword evidence="1" id="KW-0732">Signal</keyword>
<comment type="caution">
    <text evidence="3">The sequence shown here is derived from an EMBL/GenBank/DDBJ whole genome shotgun (WGS) entry which is preliminary data.</text>
</comment>
<evidence type="ECO:0000313" key="3">
    <source>
        <dbReference type="EMBL" id="GGZ84177.1"/>
    </source>
</evidence>
<dbReference type="Pfam" id="PF13568">
    <property type="entry name" value="OMP_b-brl_2"/>
    <property type="match status" value="1"/>
</dbReference>
<evidence type="ECO:0000259" key="2">
    <source>
        <dbReference type="Pfam" id="PF13568"/>
    </source>
</evidence>
<evidence type="ECO:0000313" key="4">
    <source>
        <dbReference type="Proteomes" id="UP000636004"/>
    </source>
</evidence>
<feature type="signal peptide" evidence="1">
    <location>
        <begin position="1"/>
        <end position="24"/>
    </location>
</feature>
<dbReference type="RefSeq" id="WP_189360913.1">
    <property type="nucleotide sequence ID" value="NZ_BMWZ01000005.1"/>
</dbReference>
<organism evidence="3 4">
    <name type="scientific">Algibacter mikhailovii</name>
    <dbReference type="NCBI Taxonomy" id="425498"/>
    <lineage>
        <taxon>Bacteria</taxon>
        <taxon>Pseudomonadati</taxon>
        <taxon>Bacteroidota</taxon>
        <taxon>Flavobacteriia</taxon>
        <taxon>Flavobacteriales</taxon>
        <taxon>Flavobacteriaceae</taxon>
        <taxon>Algibacter</taxon>
    </lineage>
</organism>
<protein>
    <recommendedName>
        <fullName evidence="2">Outer membrane protein beta-barrel domain-containing protein</fullName>
    </recommendedName>
</protein>
<sequence>MKQSILKYVCLIILAICYSNSAKAQDEDLQQKKERKARSSFKISAGVNVNGLNIDTTDDPISSDATIGYNLGVSYKRGRFFYYEIGARLNSRPYDFSNSFNSSDTFSFKTTAIDIPLSLGLNLTSFADRLVGVRVFVSGVPSFTTSKNIETALDSEDEIEDFIFYGQLGVGVDIAFFFVELGFNYGFNDMVNTIGSNPSQGYLNLGFRF</sequence>
<accession>A0A918R3W6</accession>
<gene>
    <name evidence="3" type="ORF">GCM10007028_22520</name>
</gene>
<evidence type="ECO:0000256" key="1">
    <source>
        <dbReference type="SAM" id="SignalP"/>
    </source>
</evidence>
<dbReference type="EMBL" id="BMWZ01000005">
    <property type="protein sequence ID" value="GGZ84177.1"/>
    <property type="molecule type" value="Genomic_DNA"/>
</dbReference>
<dbReference type="Proteomes" id="UP000636004">
    <property type="component" value="Unassembled WGS sequence"/>
</dbReference>
<feature type="domain" description="Outer membrane protein beta-barrel" evidence="2">
    <location>
        <begin position="33"/>
        <end position="190"/>
    </location>
</feature>
<reference evidence="3" key="1">
    <citation type="journal article" date="2014" name="Int. J. Syst. Evol. Microbiol.">
        <title>Complete genome sequence of Corynebacterium casei LMG S-19264T (=DSM 44701T), isolated from a smear-ripened cheese.</title>
        <authorList>
            <consortium name="US DOE Joint Genome Institute (JGI-PGF)"/>
            <person name="Walter F."/>
            <person name="Albersmeier A."/>
            <person name="Kalinowski J."/>
            <person name="Ruckert C."/>
        </authorList>
    </citation>
    <scope>NUCLEOTIDE SEQUENCE</scope>
    <source>
        <strain evidence="3">KCTC 12710</strain>
    </source>
</reference>